<comment type="caution">
    <text evidence="10">The sequence shown here is derived from an EMBL/GenBank/DDBJ whole genome shotgun (WGS) entry which is preliminary data.</text>
</comment>
<evidence type="ECO:0000256" key="3">
    <source>
        <dbReference type="ARBA" id="ARBA00023210"/>
    </source>
</evidence>
<dbReference type="GO" id="GO:0000902">
    <property type="term" value="P:cell morphogenesis"/>
    <property type="evidence" value="ECO:0007669"/>
    <property type="project" value="InterPro"/>
</dbReference>
<dbReference type="HAMAP" id="MF_00267">
    <property type="entry name" value="MinC"/>
    <property type="match status" value="1"/>
</dbReference>
<dbReference type="Gene3D" id="2.160.20.70">
    <property type="match status" value="1"/>
</dbReference>
<evidence type="ECO:0000313" key="10">
    <source>
        <dbReference type="EMBL" id="EGK72980.1"/>
    </source>
</evidence>
<proteinExistence type="inferred from homology"/>
<evidence type="ECO:0000256" key="5">
    <source>
        <dbReference type="ARBA" id="ARBA00025606"/>
    </source>
</evidence>
<keyword evidence="2 6" id="KW-0132">Cell division</keyword>
<dbReference type="InterPro" id="IPR005526">
    <property type="entry name" value="Septum_form_inhib_MinC_C"/>
</dbReference>
<dbReference type="PANTHER" id="PTHR34108:SF1">
    <property type="entry name" value="SEPTUM SITE-DETERMINING PROTEIN MINC"/>
    <property type="match status" value="1"/>
</dbReference>
<gene>
    <name evidence="6" type="primary">minC</name>
    <name evidence="10" type="ORF">METUNv1_00815</name>
</gene>
<comment type="subunit">
    <text evidence="6">Interacts with MinD and FtsZ.</text>
</comment>
<name>F5R913_METUF</name>
<keyword evidence="3 6" id="KW-0717">Septation</keyword>
<dbReference type="GO" id="GO:0000917">
    <property type="term" value="P:division septum assembly"/>
    <property type="evidence" value="ECO:0007669"/>
    <property type="project" value="UniProtKB-KW"/>
</dbReference>
<comment type="function">
    <text evidence="5 6">Cell division inhibitor that blocks the formation of polar Z ring septums. Rapidly oscillates between the poles of the cell to destabilize FtsZ filaments that have formed before they mature into polar Z rings. Prevents FtsZ polymerization.</text>
</comment>
<dbReference type="InterPro" id="IPR013033">
    <property type="entry name" value="MinC"/>
</dbReference>
<organism evidence="10 11">
    <name type="scientific">Methyloversatilis universalis (strain ATCC BAA-1314 / DSM 25237 / JCM 13912 / CCUG 52030 / FAM5)</name>
    <dbReference type="NCBI Taxonomy" id="1000565"/>
    <lineage>
        <taxon>Bacteria</taxon>
        <taxon>Pseudomonadati</taxon>
        <taxon>Pseudomonadota</taxon>
        <taxon>Betaproteobacteria</taxon>
        <taxon>Nitrosomonadales</taxon>
        <taxon>Sterolibacteriaceae</taxon>
        <taxon>Methyloversatilis</taxon>
    </lineage>
</organism>
<evidence type="ECO:0000256" key="1">
    <source>
        <dbReference type="ARBA" id="ARBA00006291"/>
    </source>
</evidence>
<evidence type="ECO:0000259" key="9">
    <source>
        <dbReference type="Pfam" id="PF05209"/>
    </source>
</evidence>
<dbReference type="InterPro" id="IPR007874">
    <property type="entry name" value="MinC_N"/>
</dbReference>
<dbReference type="AlphaFoldDB" id="F5R913"/>
<dbReference type="Proteomes" id="UP000005019">
    <property type="component" value="Unassembled WGS sequence"/>
</dbReference>
<evidence type="ECO:0000256" key="4">
    <source>
        <dbReference type="ARBA" id="ARBA00023306"/>
    </source>
</evidence>
<dbReference type="PANTHER" id="PTHR34108">
    <property type="entry name" value="SEPTUM SITE-DETERMINING PROTEIN MINC"/>
    <property type="match status" value="1"/>
</dbReference>
<keyword evidence="11" id="KW-1185">Reference proteome</keyword>
<sequence>MARKPDTSAIELKSATLEAMRALLRSADTAELTAALDARLGGMPGFFSGEPVVIDCGELPAGSAPDLAALRDALGRHALTAVAVQTADETTADNARLLGLAVLAADSPAPRPLPAEPAPAPVVEPEPVVAAAPPPTPEPVREAAPPPLPSARRTEIIDKPLRSGQRVYARGDLVVLAMVSAGAEVIADGHIHIYAPLRGRALAGATGDAEARIFTTCFEAELVSIAGVYKTFEHSASSELLRRPAQVRLEEHADKQVLTVAALATT</sequence>
<evidence type="ECO:0000256" key="2">
    <source>
        <dbReference type="ARBA" id="ARBA00022618"/>
    </source>
</evidence>
<keyword evidence="4 6" id="KW-0131">Cell cycle</keyword>
<feature type="domain" description="Septum formation inhibitor MinC N-terminal" evidence="9">
    <location>
        <begin position="10"/>
        <end position="79"/>
    </location>
</feature>
<dbReference type="GO" id="GO:1901891">
    <property type="term" value="P:regulation of cell septum assembly"/>
    <property type="evidence" value="ECO:0007669"/>
    <property type="project" value="InterPro"/>
</dbReference>
<protein>
    <recommendedName>
        <fullName evidence="6">Probable septum site-determining protein MinC</fullName>
    </recommendedName>
</protein>
<reference evidence="10 11" key="1">
    <citation type="journal article" date="2011" name="J. Bacteriol.">
        <title>Genome sequence of Methyloversatilis universalis FAM5T, a methylotrophic representative of the order Rhodocyclales.</title>
        <authorList>
            <person name="Kittichotirat W."/>
            <person name="Good N.M."/>
            <person name="Hall R."/>
            <person name="Bringel F."/>
            <person name="Lajus A."/>
            <person name="Medigue C."/>
            <person name="Smalley N.E."/>
            <person name="Beck D."/>
            <person name="Bumgarner R."/>
            <person name="Vuilleumier S."/>
            <person name="Kalyuzhnaya M.G."/>
        </authorList>
    </citation>
    <scope>NUCLEOTIDE SEQUENCE [LARGE SCALE GENOMIC DNA]</scope>
    <source>
        <strain evidence="11">ATCC BAA-1314 / JCM 13912 / FAM5</strain>
    </source>
</reference>
<evidence type="ECO:0000256" key="6">
    <source>
        <dbReference type="HAMAP-Rule" id="MF_00267"/>
    </source>
</evidence>
<dbReference type="Gene3D" id="3.30.70.260">
    <property type="match status" value="1"/>
</dbReference>
<dbReference type="RefSeq" id="WP_008059080.1">
    <property type="nucleotide sequence ID" value="NZ_AFHG01000030.1"/>
</dbReference>
<dbReference type="GO" id="GO:0051302">
    <property type="term" value="P:regulation of cell division"/>
    <property type="evidence" value="ECO:0007669"/>
    <property type="project" value="InterPro"/>
</dbReference>
<dbReference type="Pfam" id="PF05209">
    <property type="entry name" value="MinC_N"/>
    <property type="match status" value="1"/>
</dbReference>
<dbReference type="SUPFAM" id="SSF63848">
    <property type="entry name" value="Cell-division inhibitor MinC, C-terminal domain"/>
    <property type="match status" value="1"/>
</dbReference>
<dbReference type="Pfam" id="PF03775">
    <property type="entry name" value="MinC_C"/>
    <property type="match status" value="1"/>
</dbReference>
<dbReference type="eggNOG" id="COG0850">
    <property type="taxonomic scope" value="Bacteria"/>
</dbReference>
<feature type="region of interest" description="Disordered" evidence="7">
    <location>
        <begin position="127"/>
        <end position="151"/>
    </location>
</feature>
<feature type="compositionally biased region" description="Pro residues" evidence="7">
    <location>
        <begin position="132"/>
        <end position="149"/>
    </location>
</feature>
<evidence type="ECO:0000313" key="11">
    <source>
        <dbReference type="Proteomes" id="UP000005019"/>
    </source>
</evidence>
<dbReference type="NCBIfam" id="TIGR01222">
    <property type="entry name" value="minC"/>
    <property type="match status" value="1"/>
</dbReference>
<dbReference type="OrthoDB" id="9794530at2"/>
<comment type="similarity">
    <text evidence="1 6">Belongs to the MinC family.</text>
</comment>
<accession>F5R913</accession>
<feature type="domain" description="Septum formation inhibitor MinC C-terminal" evidence="8">
    <location>
        <begin position="156"/>
        <end position="252"/>
    </location>
</feature>
<dbReference type="EMBL" id="AFHG01000030">
    <property type="protein sequence ID" value="EGK72980.1"/>
    <property type="molecule type" value="Genomic_DNA"/>
</dbReference>
<dbReference type="InterPro" id="IPR016098">
    <property type="entry name" value="CAP/MinC_C"/>
</dbReference>
<dbReference type="STRING" id="1000565.METUNv1_00815"/>
<evidence type="ECO:0000256" key="7">
    <source>
        <dbReference type="SAM" id="MobiDB-lite"/>
    </source>
</evidence>
<dbReference type="InterPro" id="IPR036145">
    <property type="entry name" value="MinC_C_sf"/>
</dbReference>
<evidence type="ECO:0000259" key="8">
    <source>
        <dbReference type="Pfam" id="PF03775"/>
    </source>
</evidence>